<gene>
    <name evidence="1" type="ORF">DERYTH_LOCUS23474</name>
</gene>
<proteinExistence type="predicted"/>
<evidence type="ECO:0000313" key="1">
    <source>
        <dbReference type="EMBL" id="CAG8801535.1"/>
    </source>
</evidence>
<dbReference type="EMBL" id="CAJVPY010035959">
    <property type="protein sequence ID" value="CAG8801535.1"/>
    <property type="molecule type" value="Genomic_DNA"/>
</dbReference>
<sequence>MALRLGHVNMTNIIDQKLDITSETVSDLEKALGIATWNARNE</sequence>
<keyword evidence="2" id="KW-1185">Reference proteome</keyword>
<evidence type="ECO:0000313" key="2">
    <source>
        <dbReference type="Proteomes" id="UP000789405"/>
    </source>
</evidence>
<organism evidence="1 2">
    <name type="scientific">Dentiscutata erythropus</name>
    <dbReference type="NCBI Taxonomy" id="1348616"/>
    <lineage>
        <taxon>Eukaryota</taxon>
        <taxon>Fungi</taxon>
        <taxon>Fungi incertae sedis</taxon>
        <taxon>Mucoromycota</taxon>
        <taxon>Glomeromycotina</taxon>
        <taxon>Glomeromycetes</taxon>
        <taxon>Diversisporales</taxon>
        <taxon>Gigasporaceae</taxon>
        <taxon>Dentiscutata</taxon>
    </lineage>
</organism>
<name>A0A9N9PBM2_9GLOM</name>
<protein>
    <submittedName>
        <fullName evidence="1">16391_t:CDS:1</fullName>
    </submittedName>
</protein>
<accession>A0A9N9PBM2</accession>
<reference evidence="1" key="1">
    <citation type="submission" date="2021-06" db="EMBL/GenBank/DDBJ databases">
        <authorList>
            <person name="Kallberg Y."/>
            <person name="Tangrot J."/>
            <person name="Rosling A."/>
        </authorList>
    </citation>
    <scope>NUCLEOTIDE SEQUENCE</scope>
    <source>
        <strain evidence="1">MA453B</strain>
    </source>
</reference>
<dbReference type="AlphaFoldDB" id="A0A9N9PBM2"/>
<feature type="non-terminal residue" evidence="1">
    <location>
        <position position="42"/>
    </location>
</feature>
<comment type="caution">
    <text evidence="1">The sequence shown here is derived from an EMBL/GenBank/DDBJ whole genome shotgun (WGS) entry which is preliminary data.</text>
</comment>
<dbReference type="OrthoDB" id="10367983at2759"/>
<dbReference type="Proteomes" id="UP000789405">
    <property type="component" value="Unassembled WGS sequence"/>
</dbReference>